<feature type="domain" description="Carboxymuconolactone decarboxylase-like" evidence="1">
    <location>
        <begin position="42"/>
        <end position="109"/>
    </location>
</feature>
<sequence length="193" mass="21224">MRVPVVDESAAVDTTAALYEEIRAHFGLGLVPDVFKLVSTRPDYLKVFWDGYRSVFDEGFLDRGVKELIAAFVAQEVGCGYCVDAHVLFLDMIGADRRLASALRVADIDDMPVPAAVREVLRLARRITREAYRIGQEDFDRLKGCGWSDDQILEAVWTACQFNWVTRMVNAAGLVELGQLAGPGPSGGDPGTE</sequence>
<proteinExistence type="predicted"/>
<dbReference type="InterPro" id="IPR003779">
    <property type="entry name" value="CMD-like"/>
</dbReference>
<dbReference type="EMBL" id="BAAAUT010000005">
    <property type="protein sequence ID" value="GAA3119692.1"/>
    <property type="molecule type" value="Genomic_DNA"/>
</dbReference>
<dbReference type="NCBIfam" id="TIGR01926">
    <property type="entry name" value="peroxid_rel"/>
    <property type="match status" value="1"/>
</dbReference>
<reference evidence="3" key="1">
    <citation type="journal article" date="2019" name="Int. J. Syst. Evol. Microbiol.">
        <title>The Global Catalogue of Microorganisms (GCM) 10K type strain sequencing project: providing services to taxonomists for standard genome sequencing and annotation.</title>
        <authorList>
            <consortium name="The Broad Institute Genomics Platform"/>
            <consortium name="The Broad Institute Genome Sequencing Center for Infectious Disease"/>
            <person name="Wu L."/>
            <person name="Ma J."/>
        </authorList>
    </citation>
    <scope>NUCLEOTIDE SEQUENCE [LARGE SCALE GENOMIC DNA]</scope>
    <source>
        <strain evidence="3">JCM 9373</strain>
    </source>
</reference>
<evidence type="ECO:0000313" key="3">
    <source>
        <dbReference type="Proteomes" id="UP001500320"/>
    </source>
</evidence>
<dbReference type="Gene3D" id="1.20.1290.10">
    <property type="entry name" value="AhpD-like"/>
    <property type="match status" value="1"/>
</dbReference>
<dbReference type="InterPro" id="IPR010195">
    <property type="entry name" value="Uncharacterised_peroxidase-rel"/>
</dbReference>
<dbReference type="Pfam" id="PF02627">
    <property type="entry name" value="CMD"/>
    <property type="match status" value="1"/>
</dbReference>
<organism evidence="2 3">
    <name type="scientific">Planomonospora alba</name>
    <dbReference type="NCBI Taxonomy" id="161354"/>
    <lineage>
        <taxon>Bacteria</taxon>
        <taxon>Bacillati</taxon>
        <taxon>Actinomycetota</taxon>
        <taxon>Actinomycetes</taxon>
        <taxon>Streptosporangiales</taxon>
        <taxon>Streptosporangiaceae</taxon>
        <taxon>Planomonospora</taxon>
    </lineage>
</organism>
<comment type="caution">
    <text evidence="2">The sequence shown here is derived from an EMBL/GenBank/DDBJ whole genome shotgun (WGS) entry which is preliminary data.</text>
</comment>
<dbReference type="InterPro" id="IPR004675">
    <property type="entry name" value="AhpD_core"/>
</dbReference>
<dbReference type="NCBIfam" id="TIGR00778">
    <property type="entry name" value="ahpD_dom"/>
    <property type="match status" value="1"/>
</dbReference>
<dbReference type="Proteomes" id="UP001500320">
    <property type="component" value="Unassembled WGS sequence"/>
</dbReference>
<dbReference type="PANTHER" id="PTHR35446:SF2">
    <property type="entry name" value="CARBOXYMUCONOLACTONE DECARBOXYLASE-LIKE DOMAIN-CONTAINING PROTEIN"/>
    <property type="match status" value="1"/>
</dbReference>
<evidence type="ECO:0000313" key="2">
    <source>
        <dbReference type="EMBL" id="GAA3119692.1"/>
    </source>
</evidence>
<gene>
    <name evidence="2" type="ORF">GCM10010466_08180</name>
</gene>
<protein>
    <recommendedName>
        <fullName evidence="1">Carboxymuconolactone decarboxylase-like domain-containing protein</fullName>
    </recommendedName>
</protein>
<name>A0ABP6MML2_9ACTN</name>
<accession>A0ABP6MML2</accession>
<dbReference type="PANTHER" id="PTHR35446">
    <property type="entry name" value="SI:CH211-175M2.5"/>
    <property type="match status" value="1"/>
</dbReference>
<dbReference type="SUPFAM" id="SSF69118">
    <property type="entry name" value="AhpD-like"/>
    <property type="match status" value="1"/>
</dbReference>
<keyword evidence="3" id="KW-1185">Reference proteome</keyword>
<dbReference type="InterPro" id="IPR029032">
    <property type="entry name" value="AhpD-like"/>
</dbReference>
<evidence type="ECO:0000259" key="1">
    <source>
        <dbReference type="Pfam" id="PF02627"/>
    </source>
</evidence>